<comment type="caution">
    <text evidence="2">The sequence shown here is derived from an EMBL/GenBank/DDBJ whole genome shotgun (WGS) entry which is preliminary data.</text>
</comment>
<feature type="compositionally biased region" description="Acidic residues" evidence="1">
    <location>
        <begin position="88"/>
        <end position="106"/>
    </location>
</feature>
<name>A0A8X6NJT2_NEPPI</name>
<evidence type="ECO:0000256" key="1">
    <source>
        <dbReference type="SAM" id="MobiDB-lite"/>
    </source>
</evidence>
<accession>A0A8X6NJT2</accession>
<dbReference type="Proteomes" id="UP000887013">
    <property type="component" value="Unassembled WGS sequence"/>
</dbReference>
<proteinExistence type="predicted"/>
<feature type="region of interest" description="Disordered" evidence="1">
    <location>
        <begin position="87"/>
        <end position="111"/>
    </location>
</feature>
<gene>
    <name evidence="2" type="primary">AVEN_105460_1</name>
    <name evidence="2" type="ORF">NPIL_239701</name>
</gene>
<evidence type="ECO:0000313" key="3">
    <source>
        <dbReference type="Proteomes" id="UP000887013"/>
    </source>
</evidence>
<dbReference type="EMBL" id="BMAW01058510">
    <property type="protein sequence ID" value="GFT16655.1"/>
    <property type="molecule type" value="Genomic_DNA"/>
</dbReference>
<keyword evidence="3" id="KW-1185">Reference proteome</keyword>
<evidence type="ECO:0000313" key="2">
    <source>
        <dbReference type="EMBL" id="GFT16655.1"/>
    </source>
</evidence>
<protein>
    <submittedName>
        <fullName evidence="2">Uncharacterized protein</fullName>
    </submittedName>
</protein>
<dbReference type="AlphaFoldDB" id="A0A8X6NJT2"/>
<reference evidence="2" key="1">
    <citation type="submission" date="2020-08" db="EMBL/GenBank/DDBJ databases">
        <title>Multicomponent nature underlies the extraordinary mechanical properties of spider dragline silk.</title>
        <authorList>
            <person name="Kono N."/>
            <person name="Nakamura H."/>
            <person name="Mori M."/>
            <person name="Yoshida Y."/>
            <person name="Ohtoshi R."/>
            <person name="Malay A.D."/>
            <person name="Moran D.A.P."/>
            <person name="Tomita M."/>
            <person name="Numata K."/>
            <person name="Arakawa K."/>
        </authorList>
    </citation>
    <scope>NUCLEOTIDE SEQUENCE</scope>
</reference>
<organism evidence="2 3">
    <name type="scientific">Nephila pilipes</name>
    <name type="common">Giant wood spider</name>
    <name type="synonym">Nephila maculata</name>
    <dbReference type="NCBI Taxonomy" id="299642"/>
    <lineage>
        <taxon>Eukaryota</taxon>
        <taxon>Metazoa</taxon>
        <taxon>Ecdysozoa</taxon>
        <taxon>Arthropoda</taxon>
        <taxon>Chelicerata</taxon>
        <taxon>Arachnida</taxon>
        <taxon>Araneae</taxon>
        <taxon>Araneomorphae</taxon>
        <taxon>Entelegynae</taxon>
        <taxon>Araneoidea</taxon>
        <taxon>Nephilidae</taxon>
        <taxon>Nephila</taxon>
    </lineage>
</organism>
<sequence length="184" mass="21857">MLVKTLYSHLKLSSDIPIRCPICKEHITVHHFYHHHVLKQHRLQFHKQCLFCKGETRWTYGEKNRPDNVKHVVECLKRFMIVARDESPGMDDDTEEEEEEEEEEVASAEACERKKFESTPHQMFGHRKERMIDYVGFYDSVFENPDWWRCDDPVEFTEASGLGKDVYGILQRFIRGDLFGFTPC</sequence>